<keyword evidence="1" id="KW-1133">Transmembrane helix</keyword>
<feature type="transmembrane region" description="Helical" evidence="1">
    <location>
        <begin position="121"/>
        <end position="148"/>
    </location>
</feature>
<keyword evidence="1" id="KW-0812">Transmembrane</keyword>
<feature type="transmembrane region" description="Helical" evidence="1">
    <location>
        <begin position="83"/>
        <end position="101"/>
    </location>
</feature>
<sequence>MGVEDTLPVELPTDNTSLTRAFYVFVLVPTVLGAAHHVDHIIRGNHVGWPLTPDVNPFTYSLAIYPLLAISLYLTLTRRVEARYWAGFFALSAGMLAYFHISPWAVEPPQDVMVPYANPVFGYLAFGIVLALIASVVVGSLYGAFLWYRAARRPDTSETAS</sequence>
<dbReference type="STRING" id="660517.SAMN04487946_10979"/>
<dbReference type="RefSeq" id="WP_089768020.1">
    <property type="nucleotide sequence ID" value="NZ_FNPB01000009.1"/>
</dbReference>
<dbReference type="OrthoDB" id="203829at2157"/>
<accession>A0A1H3IA50</accession>
<dbReference type="Proteomes" id="UP000199170">
    <property type="component" value="Unassembled WGS sequence"/>
</dbReference>
<gene>
    <name evidence="2" type="ORF">SAMN04487946_10979</name>
</gene>
<protein>
    <submittedName>
        <fullName evidence="2">Uncharacterized protein</fullName>
    </submittedName>
</protein>
<keyword evidence="1" id="KW-0472">Membrane</keyword>
<evidence type="ECO:0000313" key="3">
    <source>
        <dbReference type="Proteomes" id="UP000199170"/>
    </source>
</evidence>
<dbReference type="AlphaFoldDB" id="A0A1H3IA50"/>
<feature type="transmembrane region" description="Helical" evidence="1">
    <location>
        <begin position="58"/>
        <end position="76"/>
    </location>
</feature>
<reference evidence="3" key="1">
    <citation type="submission" date="2016-10" db="EMBL/GenBank/DDBJ databases">
        <authorList>
            <person name="Varghese N."/>
            <person name="Submissions S."/>
        </authorList>
    </citation>
    <scope>NUCLEOTIDE SEQUENCE [LARGE SCALE GENOMIC DNA]</scope>
    <source>
        <strain evidence="3">CGMCC 1.10118</strain>
    </source>
</reference>
<name>A0A1H3IA50_9EURY</name>
<keyword evidence="3" id="KW-1185">Reference proteome</keyword>
<evidence type="ECO:0000313" key="2">
    <source>
        <dbReference type="EMBL" id="SDY24422.1"/>
    </source>
</evidence>
<proteinExistence type="predicted"/>
<organism evidence="2 3">
    <name type="scientific">Halobellus clavatus</name>
    <dbReference type="NCBI Taxonomy" id="660517"/>
    <lineage>
        <taxon>Archaea</taxon>
        <taxon>Methanobacteriati</taxon>
        <taxon>Methanobacteriota</taxon>
        <taxon>Stenosarchaea group</taxon>
        <taxon>Halobacteria</taxon>
        <taxon>Halobacteriales</taxon>
        <taxon>Haloferacaceae</taxon>
        <taxon>Halobellus</taxon>
    </lineage>
</organism>
<evidence type="ECO:0000256" key="1">
    <source>
        <dbReference type="SAM" id="Phobius"/>
    </source>
</evidence>
<feature type="transmembrane region" description="Helical" evidence="1">
    <location>
        <begin position="21"/>
        <end position="38"/>
    </location>
</feature>
<dbReference type="EMBL" id="FNPB01000009">
    <property type="protein sequence ID" value="SDY24422.1"/>
    <property type="molecule type" value="Genomic_DNA"/>
</dbReference>